<dbReference type="EMBL" id="CVQH01024543">
    <property type="protein sequence ID" value="CRK37080.1"/>
    <property type="molecule type" value="Genomic_DNA"/>
</dbReference>
<evidence type="ECO:0000313" key="1">
    <source>
        <dbReference type="EMBL" id="CRK37080.1"/>
    </source>
</evidence>
<dbReference type="AlphaFoldDB" id="A0A0G4MSP1"/>
<feature type="non-terminal residue" evidence="1">
    <location>
        <position position="96"/>
    </location>
</feature>
<feature type="non-terminal residue" evidence="1">
    <location>
        <position position="1"/>
    </location>
</feature>
<accession>A0A0G4MSP1</accession>
<organism evidence="1 2">
    <name type="scientific">Verticillium longisporum</name>
    <name type="common">Verticillium dahliae var. longisporum</name>
    <dbReference type="NCBI Taxonomy" id="100787"/>
    <lineage>
        <taxon>Eukaryota</taxon>
        <taxon>Fungi</taxon>
        <taxon>Dikarya</taxon>
        <taxon>Ascomycota</taxon>
        <taxon>Pezizomycotina</taxon>
        <taxon>Sordariomycetes</taxon>
        <taxon>Hypocreomycetidae</taxon>
        <taxon>Glomerellales</taxon>
        <taxon>Plectosphaerellaceae</taxon>
        <taxon>Verticillium</taxon>
    </lineage>
</organism>
<gene>
    <name evidence="1" type="ORF">BN1708_020202</name>
</gene>
<proteinExistence type="predicted"/>
<keyword evidence="2" id="KW-1185">Reference proteome</keyword>
<reference evidence="1 2" key="1">
    <citation type="submission" date="2015-05" db="EMBL/GenBank/DDBJ databases">
        <authorList>
            <person name="Wang D.B."/>
            <person name="Wang M."/>
        </authorList>
    </citation>
    <scope>NUCLEOTIDE SEQUENCE [LARGE SCALE GENOMIC DNA]</scope>
    <source>
        <strain evidence="1">VL1</strain>
    </source>
</reference>
<evidence type="ECO:0000313" key="2">
    <source>
        <dbReference type="Proteomes" id="UP000044602"/>
    </source>
</evidence>
<name>A0A0G4MSP1_VERLO</name>
<dbReference type="Proteomes" id="UP000044602">
    <property type="component" value="Unassembled WGS sequence"/>
</dbReference>
<protein>
    <submittedName>
        <fullName evidence="1">Uncharacterized protein</fullName>
    </submittedName>
</protein>
<sequence length="96" mass="11106">RDKFALTPTGFTLFRTVWDEHTADVMHRAGVPGADVEFRPNRVYSMKPPKAPRGWEAKRQGPKYRHLWKYTKRIRGLSNAKGWIVKKRADGNGKRG</sequence>
<dbReference type="STRING" id="100787.A0A0G4MSP1"/>